<protein>
    <recommendedName>
        <fullName evidence="3">K Homology domain-containing protein</fullName>
    </recommendedName>
</protein>
<dbReference type="AlphaFoldDB" id="A0A7S0KZQ4"/>
<gene>
    <name evidence="4" type="ORF">CPEL01642_LOCUS1117</name>
</gene>
<dbReference type="EMBL" id="HBEY01002306">
    <property type="protein sequence ID" value="CAD8597787.1"/>
    <property type="molecule type" value="Transcribed_RNA"/>
</dbReference>
<dbReference type="SMART" id="SM00322">
    <property type="entry name" value="KH"/>
    <property type="match status" value="1"/>
</dbReference>
<dbReference type="SUPFAM" id="SSF54791">
    <property type="entry name" value="Eukaryotic type KH-domain (KH-domain type I)"/>
    <property type="match status" value="1"/>
</dbReference>
<accession>A0A7S0KZQ4</accession>
<dbReference type="CDD" id="cd02393">
    <property type="entry name" value="KH-I_PNPase"/>
    <property type="match status" value="1"/>
</dbReference>
<dbReference type="Gene3D" id="3.30.1370.10">
    <property type="entry name" value="K Homology domain, type 1"/>
    <property type="match status" value="1"/>
</dbReference>
<evidence type="ECO:0000256" key="2">
    <source>
        <dbReference type="SAM" id="MobiDB-lite"/>
    </source>
</evidence>
<name>A0A7S0KZQ4_9EUKA</name>
<proteinExistence type="predicted"/>
<feature type="region of interest" description="Disordered" evidence="2">
    <location>
        <begin position="246"/>
        <end position="288"/>
    </location>
</feature>
<dbReference type="GO" id="GO:0003723">
    <property type="term" value="F:RNA binding"/>
    <property type="evidence" value="ECO:0007669"/>
    <property type="project" value="UniProtKB-UniRule"/>
</dbReference>
<evidence type="ECO:0000259" key="3">
    <source>
        <dbReference type="SMART" id="SM00322"/>
    </source>
</evidence>
<evidence type="ECO:0000313" key="4">
    <source>
        <dbReference type="EMBL" id="CAD8597787.1"/>
    </source>
</evidence>
<evidence type="ECO:0000256" key="1">
    <source>
        <dbReference type="PROSITE-ProRule" id="PRU00117"/>
    </source>
</evidence>
<dbReference type="InterPro" id="IPR004088">
    <property type="entry name" value="KH_dom_type_1"/>
</dbReference>
<feature type="region of interest" description="Disordered" evidence="2">
    <location>
        <begin position="108"/>
        <end position="167"/>
    </location>
</feature>
<reference evidence="4" key="1">
    <citation type="submission" date="2021-01" db="EMBL/GenBank/DDBJ databases">
        <authorList>
            <person name="Corre E."/>
            <person name="Pelletier E."/>
            <person name="Niang G."/>
            <person name="Scheremetjew M."/>
            <person name="Finn R."/>
            <person name="Kale V."/>
            <person name="Holt S."/>
            <person name="Cochrane G."/>
            <person name="Meng A."/>
            <person name="Brown T."/>
            <person name="Cohen L."/>
        </authorList>
    </citation>
    <scope>NUCLEOTIDE SEQUENCE</scope>
    <source>
        <strain evidence="4">PLY182g</strain>
    </source>
</reference>
<feature type="compositionally biased region" description="Low complexity" evidence="2">
    <location>
        <begin position="139"/>
        <end position="152"/>
    </location>
</feature>
<sequence length="288" mass="30048">MQAGPAQSAMDVPQRKRFRDEDMLVHTIPIPKELNDLIAVIIGPGGSTVKSICMETGVKRIEITKDTEPRTALIKGATQEAVNNAAAVINSILYDKNERERIRQTQMLQRSASGMGGQPSAHAASAPPSVQIPPSYDPANAAAAQQQYYGQASPMDPSGGLGGAHGSLDAQSQQLQQLYSQNSNAVVVQQLQQNVNAMLSLLNDISTRLGSLENRVSDVERKVAISQPAPACAGISLSSNGGVPQLPPAITSMPPPGHAPPGPPASSPYLGAGSIGGSMGAPPQQPWQ</sequence>
<dbReference type="InterPro" id="IPR004087">
    <property type="entry name" value="KH_dom"/>
</dbReference>
<feature type="compositionally biased region" description="Pro residues" evidence="2">
    <location>
        <begin position="253"/>
        <end position="266"/>
    </location>
</feature>
<dbReference type="Pfam" id="PF00013">
    <property type="entry name" value="KH_1"/>
    <property type="match status" value="1"/>
</dbReference>
<dbReference type="InterPro" id="IPR036612">
    <property type="entry name" value="KH_dom_type_1_sf"/>
</dbReference>
<feature type="compositionally biased region" description="Low complexity" evidence="2">
    <location>
        <begin position="119"/>
        <end position="129"/>
    </location>
</feature>
<dbReference type="PROSITE" id="PS50084">
    <property type="entry name" value="KH_TYPE_1"/>
    <property type="match status" value="1"/>
</dbReference>
<organism evidence="4">
    <name type="scientific">Coccolithus braarudii</name>
    <dbReference type="NCBI Taxonomy" id="221442"/>
    <lineage>
        <taxon>Eukaryota</taxon>
        <taxon>Haptista</taxon>
        <taxon>Haptophyta</taxon>
        <taxon>Prymnesiophyceae</taxon>
        <taxon>Coccolithales</taxon>
        <taxon>Coccolithaceae</taxon>
        <taxon>Coccolithus</taxon>
    </lineage>
</organism>
<feature type="domain" description="K Homology" evidence="3">
    <location>
        <begin position="22"/>
        <end position="94"/>
    </location>
</feature>
<keyword evidence="1" id="KW-0694">RNA-binding</keyword>